<dbReference type="SUPFAM" id="SSF46785">
    <property type="entry name" value="Winged helix' DNA-binding domain"/>
    <property type="match status" value="1"/>
</dbReference>
<accession>A0A5C7SHQ4</accession>
<keyword evidence="3" id="KW-0804">Transcription</keyword>
<gene>
    <name evidence="6" type="ORF">E6Q80_13815</name>
</gene>
<evidence type="ECO:0000256" key="2">
    <source>
        <dbReference type="ARBA" id="ARBA00023125"/>
    </source>
</evidence>
<dbReference type="RefSeq" id="WP_276659394.1">
    <property type="nucleotide sequence ID" value="NZ_SSFD01000217.1"/>
</dbReference>
<feature type="domain" description="Cyclic nucleotide-binding" evidence="4">
    <location>
        <begin position="17"/>
        <end position="137"/>
    </location>
</feature>
<dbReference type="PANTHER" id="PTHR24567">
    <property type="entry name" value="CRP FAMILY TRANSCRIPTIONAL REGULATORY PROTEIN"/>
    <property type="match status" value="1"/>
</dbReference>
<dbReference type="InterPro" id="IPR000595">
    <property type="entry name" value="cNMP-bd_dom"/>
</dbReference>
<dbReference type="InterPro" id="IPR036390">
    <property type="entry name" value="WH_DNA-bd_sf"/>
</dbReference>
<dbReference type="EMBL" id="SSFD01000217">
    <property type="protein sequence ID" value="TXH83248.1"/>
    <property type="molecule type" value="Genomic_DNA"/>
</dbReference>
<dbReference type="Gene3D" id="2.60.120.10">
    <property type="entry name" value="Jelly Rolls"/>
    <property type="match status" value="1"/>
</dbReference>
<dbReference type="SMART" id="SM00419">
    <property type="entry name" value="HTH_CRP"/>
    <property type="match status" value="1"/>
</dbReference>
<dbReference type="InterPro" id="IPR036388">
    <property type="entry name" value="WH-like_DNA-bd_sf"/>
</dbReference>
<dbReference type="InterPro" id="IPR018490">
    <property type="entry name" value="cNMP-bd_dom_sf"/>
</dbReference>
<dbReference type="Pfam" id="PF13545">
    <property type="entry name" value="HTH_Crp_2"/>
    <property type="match status" value="1"/>
</dbReference>
<sequence>MQASLEDLSLVLGEVAIFRGLPVAITTELARSVQILSLSKGAPVYAAGERPKALYHVMSGHLKVAVSSLEGGEKVIDILSPNQMFGVAELFGDASYVSSVEAVSPVVLLSIGREGVFRAIEQDPRVSRRMLAALAQRQSSIEREIAADCFQSGSAKVVDYLCRLAGPMLGAGQDVVLELEIPKHVLAARLGFTPETLSRIFRELADAGDIHVHGKQVTLFQAFCRRHCAGGRTTAPAARTTGLGGRVEGGGLFERPGRAPGFGAFA</sequence>
<dbReference type="PROSITE" id="PS50042">
    <property type="entry name" value="CNMP_BINDING_3"/>
    <property type="match status" value="1"/>
</dbReference>
<comment type="caution">
    <text evidence="6">The sequence shown here is derived from an EMBL/GenBank/DDBJ whole genome shotgun (WGS) entry which is preliminary data.</text>
</comment>
<dbReference type="PROSITE" id="PS51063">
    <property type="entry name" value="HTH_CRP_2"/>
    <property type="match status" value="1"/>
</dbReference>
<evidence type="ECO:0000259" key="4">
    <source>
        <dbReference type="PROSITE" id="PS50042"/>
    </source>
</evidence>
<dbReference type="GO" id="GO:0003677">
    <property type="term" value="F:DNA binding"/>
    <property type="evidence" value="ECO:0007669"/>
    <property type="project" value="UniProtKB-KW"/>
</dbReference>
<dbReference type="Gene3D" id="1.10.10.10">
    <property type="entry name" value="Winged helix-like DNA-binding domain superfamily/Winged helix DNA-binding domain"/>
    <property type="match status" value="1"/>
</dbReference>
<dbReference type="GO" id="GO:0005829">
    <property type="term" value="C:cytosol"/>
    <property type="evidence" value="ECO:0007669"/>
    <property type="project" value="TreeGrafter"/>
</dbReference>
<dbReference type="SUPFAM" id="SSF51206">
    <property type="entry name" value="cAMP-binding domain-like"/>
    <property type="match status" value="1"/>
</dbReference>
<dbReference type="SMART" id="SM00100">
    <property type="entry name" value="cNMP"/>
    <property type="match status" value="1"/>
</dbReference>
<evidence type="ECO:0000256" key="3">
    <source>
        <dbReference type="ARBA" id="ARBA00023163"/>
    </source>
</evidence>
<evidence type="ECO:0000256" key="1">
    <source>
        <dbReference type="ARBA" id="ARBA00023015"/>
    </source>
</evidence>
<dbReference type="CDD" id="cd00038">
    <property type="entry name" value="CAP_ED"/>
    <property type="match status" value="1"/>
</dbReference>
<dbReference type="PANTHER" id="PTHR24567:SF68">
    <property type="entry name" value="DNA-BINDING TRANSCRIPTIONAL DUAL REGULATOR CRP"/>
    <property type="match status" value="1"/>
</dbReference>
<evidence type="ECO:0000259" key="5">
    <source>
        <dbReference type="PROSITE" id="PS51063"/>
    </source>
</evidence>
<organism evidence="6 7">
    <name type="scientific">Thauera aminoaromatica</name>
    <dbReference type="NCBI Taxonomy" id="164330"/>
    <lineage>
        <taxon>Bacteria</taxon>
        <taxon>Pseudomonadati</taxon>
        <taxon>Pseudomonadota</taxon>
        <taxon>Betaproteobacteria</taxon>
        <taxon>Rhodocyclales</taxon>
        <taxon>Zoogloeaceae</taxon>
        <taxon>Thauera</taxon>
    </lineage>
</organism>
<dbReference type="InterPro" id="IPR012318">
    <property type="entry name" value="HTH_CRP"/>
</dbReference>
<feature type="domain" description="HTH crp-type" evidence="5">
    <location>
        <begin position="151"/>
        <end position="223"/>
    </location>
</feature>
<proteinExistence type="predicted"/>
<keyword evidence="2" id="KW-0238">DNA-binding</keyword>
<evidence type="ECO:0000313" key="7">
    <source>
        <dbReference type="Proteomes" id="UP000321192"/>
    </source>
</evidence>
<name>A0A5C7SHQ4_THASP</name>
<evidence type="ECO:0000313" key="6">
    <source>
        <dbReference type="EMBL" id="TXH83248.1"/>
    </source>
</evidence>
<dbReference type="InterPro" id="IPR050397">
    <property type="entry name" value="Env_Response_Regulators"/>
</dbReference>
<dbReference type="AlphaFoldDB" id="A0A5C7SHQ4"/>
<reference evidence="6 7" key="1">
    <citation type="submission" date="2018-09" db="EMBL/GenBank/DDBJ databases">
        <title>Metagenome Assembled Genomes from an Advanced Water Purification Facility.</title>
        <authorList>
            <person name="Stamps B.W."/>
            <person name="Spear J.R."/>
        </authorList>
    </citation>
    <scope>NUCLEOTIDE SEQUENCE [LARGE SCALE GENOMIC DNA]</scope>
    <source>
        <strain evidence="6">Bin_27_1</strain>
    </source>
</reference>
<dbReference type="InterPro" id="IPR014710">
    <property type="entry name" value="RmlC-like_jellyroll"/>
</dbReference>
<keyword evidence="1" id="KW-0805">Transcription regulation</keyword>
<dbReference type="Proteomes" id="UP000321192">
    <property type="component" value="Unassembled WGS sequence"/>
</dbReference>
<protein>
    <submittedName>
        <fullName evidence="6">Crp/Fnr family transcriptional regulator</fullName>
    </submittedName>
</protein>
<dbReference type="GO" id="GO:0003700">
    <property type="term" value="F:DNA-binding transcription factor activity"/>
    <property type="evidence" value="ECO:0007669"/>
    <property type="project" value="TreeGrafter"/>
</dbReference>
<dbReference type="Pfam" id="PF00027">
    <property type="entry name" value="cNMP_binding"/>
    <property type="match status" value="1"/>
</dbReference>